<organism evidence="1">
    <name type="scientific">uncultured virus</name>
    <dbReference type="NCBI Taxonomy" id="340016"/>
    <lineage>
        <taxon>Viruses</taxon>
        <taxon>environmental samples</taxon>
    </lineage>
</organism>
<name>A0A218MKU4_9VIRU</name>
<evidence type="ECO:0000313" key="1">
    <source>
        <dbReference type="EMBL" id="ASE99908.1"/>
    </source>
</evidence>
<proteinExistence type="predicted"/>
<reference evidence="1" key="2">
    <citation type="journal article" date="2017" name="Nat. Commun.">
        <title>Single-virus genomics reveals hidden cosmopolitan and abundant viruses.</title>
        <authorList>
            <person name="Martinez-Hernandez F."/>
            <person name="Fornas O."/>
            <person name="Lluesma Gomez M."/>
            <person name="Bolduc B."/>
            <person name="de la Cruz Pena M.J."/>
            <person name="Martinez J.M."/>
            <person name="Anton J."/>
            <person name="Gasol J.M."/>
            <person name="Rosselli R."/>
            <person name="Rodriguez-Valera F."/>
            <person name="Sullivan M.B."/>
            <person name="Acinas S.G."/>
            <person name="Martinez-Garcia M."/>
        </authorList>
    </citation>
    <scope>NUCLEOTIDE SEQUENCE</scope>
</reference>
<protein>
    <submittedName>
        <fullName evidence="1">Uncharacterized protein</fullName>
    </submittedName>
</protein>
<reference evidence="1" key="1">
    <citation type="submission" date="2016-10" db="EMBL/GenBank/DDBJ databases">
        <authorList>
            <person name="Varghese N."/>
        </authorList>
    </citation>
    <scope>NUCLEOTIDE SEQUENCE</scope>
</reference>
<sequence length="84" mass="9299">MKTFIYSAVMSHFLAERDKAIANIKLHTDNPVGVGEHPKIIEDVISLVHKASEAQDAINTLQQITKNTNKKDDMAGEVKNSPKI</sequence>
<accession>A0A218MKU4</accession>
<dbReference type="EMBL" id="KY052805">
    <property type="protein sequence ID" value="ASE99908.1"/>
    <property type="molecule type" value="Genomic_DNA"/>
</dbReference>